<accession>A0A7Y0F320</accession>
<dbReference type="PROSITE" id="PS00356">
    <property type="entry name" value="HTH_LACI_1"/>
    <property type="match status" value="1"/>
</dbReference>
<evidence type="ECO:0000256" key="3">
    <source>
        <dbReference type="ARBA" id="ARBA00023163"/>
    </source>
</evidence>
<evidence type="ECO:0000259" key="4">
    <source>
        <dbReference type="PROSITE" id="PS50932"/>
    </source>
</evidence>
<dbReference type="GO" id="GO:0000976">
    <property type="term" value="F:transcription cis-regulatory region binding"/>
    <property type="evidence" value="ECO:0007669"/>
    <property type="project" value="TreeGrafter"/>
</dbReference>
<dbReference type="Gene3D" id="1.10.260.40">
    <property type="entry name" value="lambda repressor-like DNA-binding domains"/>
    <property type="match status" value="1"/>
</dbReference>
<dbReference type="InterPro" id="IPR028082">
    <property type="entry name" value="Peripla_BP_I"/>
</dbReference>
<dbReference type="InterPro" id="IPR010982">
    <property type="entry name" value="Lambda_DNA-bd_dom_sf"/>
</dbReference>
<name>A0A7Y0F320_9BIFI</name>
<dbReference type="SUPFAM" id="SSF47413">
    <property type="entry name" value="lambda repressor-like DNA-binding domains"/>
    <property type="match status" value="1"/>
</dbReference>
<dbReference type="PRINTS" id="PR00036">
    <property type="entry name" value="HTHLACI"/>
</dbReference>
<dbReference type="PANTHER" id="PTHR30146">
    <property type="entry name" value="LACI-RELATED TRANSCRIPTIONAL REPRESSOR"/>
    <property type="match status" value="1"/>
</dbReference>
<dbReference type="CDD" id="cd01392">
    <property type="entry name" value="HTH_LacI"/>
    <property type="match status" value="1"/>
</dbReference>
<gene>
    <name evidence="5" type="ORF">G1C96_1708</name>
</gene>
<dbReference type="Gene3D" id="3.40.50.2300">
    <property type="match status" value="2"/>
</dbReference>
<evidence type="ECO:0000256" key="2">
    <source>
        <dbReference type="ARBA" id="ARBA00023125"/>
    </source>
</evidence>
<dbReference type="Pfam" id="PF00356">
    <property type="entry name" value="LacI"/>
    <property type="match status" value="1"/>
</dbReference>
<dbReference type="PROSITE" id="PS50932">
    <property type="entry name" value="HTH_LACI_2"/>
    <property type="match status" value="1"/>
</dbReference>
<dbReference type="PANTHER" id="PTHR30146:SF109">
    <property type="entry name" value="HTH-TYPE TRANSCRIPTIONAL REGULATOR GALS"/>
    <property type="match status" value="1"/>
</dbReference>
<keyword evidence="3" id="KW-0804">Transcription</keyword>
<dbReference type="SMART" id="SM00354">
    <property type="entry name" value="HTH_LACI"/>
    <property type="match status" value="1"/>
</dbReference>
<evidence type="ECO:0000313" key="5">
    <source>
        <dbReference type="EMBL" id="NMN01125.1"/>
    </source>
</evidence>
<evidence type="ECO:0000256" key="1">
    <source>
        <dbReference type="ARBA" id="ARBA00023015"/>
    </source>
</evidence>
<dbReference type="GO" id="GO:0003700">
    <property type="term" value="F:DNA-binding transcription factor activity"/>
    <property type="evidence" value="ECO:0007669"/>
    <property type="project" value="TreeGrafter"/>
</dbReference>
<keyword evidence="2" id="KW-0238">DNA-binding</keyword>
<reference evidence="5 6" key="1">
    <citation type="submission" date="2020-02" db="EMBL/GenBank/DDBJ databases">
        <title>Characterization of phylogenetic diversity of novel bifidobacterial species isolated in Czech ZOOs.</title>
        <authorList>
            <person name="Lugli G.A."/>
            <person name="Vera N.B."/>
            <person name="Ventura M."/>
        </authorList>
    </citation>
    <scope>NUCLEOTIDE SEQUENCE [LARGE SCALE GENOMIC DNA]</scope>
    <source>
        <strain evidence="5 6">DSM 109958</strain>
    </source>
</reference>
<dbReference type="SUPFAM" id="SSF53822">
    <property type="entry name" value="Periplasmic binding protein-like I"/>
    <property type="match status" value="1"/>
</dbReference>
<evidence type="ECO:0000313" key="6">
    <source>
        <dbReference type="Proteomes" id="UP000588277"/>
    </source>
</evidence>
<comment type="caution">
    <text evidence="5">The sequence shown here is derived from an EMBL/GenBank/DDBJ whole genome shotgun (WGS) entry which is preliminary data.</text>
</comment>
<dbReference type="Pfam" id="PF13377">
    <property type="entry name" value="Peripla_BP_3"/>
    <property type="match status" value="1"/>
</dbReference>
<dbReference type="AlphaFoldDB" id="A0A7Y0F320"/>
<dbReference type="Proteomes" id="UP000588277">
    <property type="component" value="Unassembled WGS sequence"/>
</dbReference>
<dbReference type="EMBL" id="JAAIIH010000016">
    <property type="protein sequence ID" value="NMN01125.1"/>
    <property type="molecule type" value="Genomic_DNA"/>
</dbReference>
<keyword evidence="6" id="KW-1185">Reference proteome</keyword>
<organism evidence="5 6">
    <name type="scientific">Bifidobacterium moraviense</name>
    <dbReference type="NCBI Taxonomy" id="2675323"/>
    <lineage>
        <taxon>Bacteria</taxon>
        <taxon>Bacillati</taxon>
        <taxon>Actinomycetota</taxon>
        <taxon>Actinomycetes</taxon>
        <taxon>Bifidobacteriales</taxon>
        <taxon>Bifidobacteriaceae</taxon>
        <taxon>Bifidobacterium</taxon>
    </lineage>
</organism>
<proteinExistence type="predicted"/>
<dbReference type="CDD" id="cd06267">
    <property type="entry name" value="PBP1_LacI_sugar_binding-like"/>
    <property type="match status" value="1"/>
</dbReference>
<dbReference type="InterPro" id="IPR046335">
    <property type="entry name" value="LacI/GalR-like_sensor"/>
</dbReference>
<sequence length="341" mass="36200">MSGATIFDVAKAAGVSPSTVSRALNNGAVSERTRERIGRLADQLGYRPASSSASRDAARRGVVGLLLTDIGNYYFTDALKGVFATAQSRGYRVEVVDVTLADDQDEAMRTLTDTTDGQLLFSPRIDDARIARWFSPRTAVLASRVFDGFPSVVMNDRDGIVQAVRHLASLGHRRIAFVGGSETSWSNEVRRDAFSDACADYGIESVLLGPFEPSYAGGAAAADALMLEDGVTGAVAFNDLVAGGLMGVLQGRGVAIPTQMSIVGIDDSVLSRVVRPQLTTVDIRQERMGSIAMQMLIDRLEADASGAAQDARDAPANPPAVVVPELLIARDSTGRAPRDPR</sequence>
<keyword evidence="1" id="KW-0805">Transcription regulation</keyword>
<dbReference type="InterPro" id="IPR000843">
    <property type="entry name" value="HTH_LacI"/>
</dbReference>
<protein>
    <submittedName>
        <fullName evidence="5">Transcriptional regulator, LacI family</fullName>
    </submittedName>
</protein>
<dbReference type="RefSeq" id="WP_169276206.1">
    <property type="nucleotide sequence ID" value="NZ_JAAIIH010000016.1"/>
</dbReference>
<feature type="domain" description="HTH lacI-type" evidence="4">
    <location>
        <begin position="4"/>
        <end position="54"/>
    </location>
</feature>